<dbReference type="SUPFAM" id="SSF57850">
    <property type="entry name" value="RING/U-box"/>
    <property type="match status" value="3"/>
</dbReference>
<reference evidence="15" key="1">
    <citation type="submission" date="2021-02" db="EMBL/GenBank/DDBJ databases">
        <authorList>
            <person name="Nowell W R."/>
        </authorList>
    </citation>
    <scope>NUCLEOTIDE SEQUENCE</scope>
</reference>
<keyword evidence="4" id="KW-0808">Transferase</keyword>
<dbReference type="GO" id="GO:0008270">
    <property type="term" value="F:zinc ion binding"/>
    <property type="evidence" value="ECO:0007669"/>
    <property type="project" value="UniProtKB-KW"/>
</dbReference>
<feature type="compositionally biased region" description="Polar residues" evidence="11">
    <location>
        <begin position="936"/>
        <end position="957"/>
    </location>
</feature>
<feature type="compositionally biased region" description="Low complexity" evidence="11">
    <location>
        <begin position="58"/>
        <end position="75"/>
    </location>
</feature>
<evidence type="ECO:0000313" key="16">
    <source>
        <dbReference type="EMBL" id="CAF0971626.1"/>
    </source>
</evidence>
<dbReference type="SMART" id="SM00647">
    <property type="entry name" value="IBR"/>
    <property type="match status" value="2"/>
</dbReference>
<dbReference type="CDD" id="cd20355">
    <property type="entry name" value="Rcat_RBR_RNF19"/>
    <property type="match status" value="1"/>
</dbReference>
<dbReference type="PANTHER" id="PTHR11685">
    <property type="entry name" value="RBR FAMILY RING FINGER AND IBR DOMAIN-CONTAINING"/>
    <property type="match status" value="1"/>
</dbReference>
<proteinExistence type="predicted"/>
<dbReference type="InterPro" id="IPR001841">
    <property type="entry name" value="Znf_RING"/>
</dbReference>
<evidence type="ECO:0000313" key="18">
    <source>
        <dbReference type="Proteomes" id="UP000663877"/>
    </source>
</evidence>
<comment type="catalytic activity">
    <reaction evidence="1">
        <text>[E2 ubiquitin-conjugating enzyme]-S-ubiquitinyl-L-cysteine + [acceptor protein]-L-lysine = [E2 ubiquitin-conjugating enzyme]-L-cysteine + [acceptor protein]-N(6)-ubiquitinyl-L-lysine.</text>
        <dbReference type="EC" id="2.3.2.31"/>
    </reaction>
</comment>
<keyword evidence="6" id="KW-0677">Repeat</keyword>
<feature type="compositionally biased region" description="Polar residues" evidence="11">
    <location>
        <begin position="846"/>
        <end position="855"/>
    </location>
</feature>
<protein>
    <recommendedName>
        <fullName evidence="3">RBR-type E3 ubiquitin transferase</fullName>
        <ecNumber evidence="3">2.3.2.31</ecNumber>
    </recommendedName>
</protein>
<evidence type="ECO:0000256" key="2">
    <source>
        <dbReference type="ARBA" id="ARBA00004906"/>
    </source>
</evidence>
<feature type="compositionally biased region" description="Polar residues" evidence="11">
    <location>
        <begin position="10"/>
        <end position="34"/>
    </location>
</feature>
<evidence type="ECO:0000259" key="13">
    <source>
        <dbReference type="PROSITE" id="PS50089"/>
    </source>
</evidence>
<feature type="compositionally biased region" description="Low complexity" evidence="11">
    <location>
        <begin position="821"/>
        <end position="845"/>
    </location>
</feature>
<dbReference type="FunFam" id="2.20.25.20:FF:000004">
    <property type="entry name" value="RBR-type E3 ubiquitin transferase"/>
    <property type="match status" value="1"/>
</dbReference>
<evidence type="ECO:0000256" key="9">
    <source>
        <dbReference type="ARBA" id="ARBA00022833"/>
    </source>
</evidence>
<dbReference type="PROSITE" id="PS51873">
    <property type="entry name" value="TRIAD"/>
    <property type="match status" value="1"/>
</dbReference>
<evidence type="ECO:0000256" key="5">
    <source>
        <dbReference type="ARBA" id="ARBA00022723"/>
    </source>
</evidence>
<comment type="caution">
    <text evidence="15">The sequence shown here is derived from an EMBL/GenBank/DDBJ whole genome shotgun (WGS) entry which is preliminary data.</text>
</comment>
<dbReference type="InterPro" id="IPR013083">
    <property type="entry name" value="Znf_RING/FYVE/PHD"/>
</dbReference>
<evidence type="ECO:0000256" key="3">
    <source>
        <dbReference type="ARBA" id="ARBA00012251"/>
    </source>
</evidence>
<feature type="domain" description="RING-type" evidence="13">
    <location>
        <begin position="183"/>
        <end position="228"/>
    </location>
</feature>
<dbReference type="Pfam" id="PF01485">
    <property type="entry name" value="IBR"/>
    <property type="match status" value="1"/>
</dbReference>
<dbReference type="InterPro" id="IPR031127">
    <property type="entry name" value="E3_UB_ligase_RBR"/>
</dbReference>
<name>A0A814C7B6_9BILA</name>
<evidence type="ECO:0000256" key="4">
    <source>
        <dbReference type="ARBA" id="ARBA00022679"/>
    </source>
</evidence>
<dbReference type="Pfam" id="PF22191">
    <property type="entry name" value="IBR_1"/>
    <property type="match status" value="1"/>
</dbReference>
<feature type="compositionally biased region" description="Pro residues" evidence="11">
    <location>
        <begin position="978"/>
        <end position="989"/>
    </location>
</feature>
<keyword evidence="9" id="KW-0862">Zinc</keyword>
<keyword evidence="12" id="KW-0812">Transmembrane</keyword>
<keyword evidence="5" id="KW-0479">Metal-binding</keyword>
<dbReference type="InterPro" id="IPR032715">
    <property type="entry name" value="NCOA6_TRADD-N"/>
</dbReference>
<dbReference type="InterPro" id="IPR017907">
    <property type="entry name" value="Znf_RING_CS"/>
</dbReference>
<comment type="pathway">
    <text evidence="2">Protein modification; protein ubiquitination.</text>
</comment>
<dbReference type="Gene3D" id="3.30.40.10">
    <property type="entry name" value="Zinc/RING finger domain, C3HC4 (zinc finger)"/>
    <property type="match status" value="1"/>
</dbReference>
<feature type="compositionally biased region" description="Polar residues" evidence="11">
    <location>
        <begin position="964"/>
        <end position="975"/>
    </location>
</feature>
<feature type="transmembrane region" description="Helical" evidence="12">
    <location>
        <begin position="464"/>
        <end position="497"/>
    </location>
</feature>
<dbReference type="OrthoDB" id="5967287at2759"/>
<gene>
    <name evidence="15" type="ORF">BJG266_LOCUS12382</name>
    <name evidence="16" type="ORF">QVE165_LOCUS13370</name>
</gene>
<accession>A0A814C7B6</accession>
<evidence type="ECO:0000256" key="1">
    <source>
        <dbReference type="ARBA" id="ARBA00001798"/>
    </source>
</evidence>
<evidence type="ECO:0000313" key="15">
    <source>
        <dbReference type="EMBL" id="CAF0936223.1"/>
    </source>
</evidence>
<dbReference type="GO" id="GO:0016567">
    <property type="term" value="P:protein ubiquitination"/>
    <property type="evidence" value="ECO:0007669"/>
    <property type="project" value="InterPro"/>
</dbReference>
<feature type="transmembrane region" description="Helical" evidence="12">
    <location>
        <begin position="411"/>
        <end position="444"/>
    </location>
</feature>
<keyword evidence="12" id="KW-1133">Transmembrane helix</keyword>
<feature type="compositionally biased region" description="Polar residues" evidence="11">
    <location>
        <begin position="990"/>
        <end position="1010"/>
    </location>
</feature>
<evidence type="ECO:0000256" key="11">
    <source>
        <dbReference type="SAM" id="MobiDB-lite"/>
    </source>
</evidence>
<dbReference type="Proteomes" id="UP000663877">
    <property type="component" value="Unassembled WGS sequence"/>
</dbReference>
<keyword evidence="12" id="KW-0472">Membrane</keyword>
<evidence type="ECO:0000256" key="12">
    <source>
        <dbReference type="SAM" id="Phobius"/>
    </source>
</evidence>
<dbReference type="InterPro" id="IPR044066">
    <property type="entry name" value="TRIAD_supradom"/>
</dbReference>
<feature type="region of interest" description="Disordered" evidence="11">
    <location>
        <begin position="52"/>
        <end position="78"/>
    </location>
</feature>
<dbReference type="Proteomes" id="UP000663832">
    <property type="component" value="Unassembled WGS sequence"/>
</dbReference>
<dbReference type="EC" id="2.3.2.31" evidence="3"/>
<keyword evidence="7 10" id="KW-0863">Zinc-finger</keyword>
<feature type="domain" description="RING-type" evidence="14">
    <location>
        <begin position="179"/>
        <end position="401"/>
    </location>
</feature>
<dbReference type="FunFam" id="1.20.120.1750:FF:000017">
    <property type="entry name" value="RBR-type E3 ubiquitin transferase"/>
    <property type="match status" value="1"/>
</dbReference>
<feature type="region of interest" description="Disordered" evidence="11">
    <location>
        <begin position="821"/>
        <end position="855"/>
    </location>
</feature>
<dbReference type="CDD" id="cd20338">
    <property type="entry name" value="BRcat_RBR_RNF19"/>
    <property type="match status" value="1"/>
</dbReference>
<evidence type="ECO:0000259" key="14">
    <source>
        <dbReference type="PROSITE" id="PS51873"/>
    </source>
</evidence>
<dbReference type="EMBL" id="CAJNOM010000068">
    <property type="protein sequence ID" value="CAF0971626.1"/>
    <property type="molecule type" value="Genomic_DNA"/>
</dbReference>
<feature type="region of interest" description="Disordered" evidence="11">
    <location>
        <begin position="908"/>
        <end position="1013"/>
    </location>
</feature>
<sequence>MFSKSRKQQQQHTTSNSTRSSLKHTTNNDSSITLTKDRSSIITIPLPSPTNSNFLFPSTTTTTSTQVSSQKSTMSNNGNVSVRRRFLNLLRFTASRPSASVRFSRQHNTSIKNNSCQSLKQQTYSLTPTSPIHDNNSITSSSAIIKDDLFESVVASANEHVINIVLSTTNHTTTSSNNSLETCLLCYHDYSSDQFEQLTLCSHSYCRTCLKSYLKLEITEGRITLNCPQNDCPERIHPSDISRILQNHPDLISKYEQFMVRRVLQSIADTRWCPAPDCGFAVIASGYASCPEIQCLRPGCNTSFCYHCKATWHPNKTCEDAAREKTSSSKLRSGSFISLASAQQKDEIKTCPRCEASILKMDDGSCNHMTCPICEAEFCWLCGREISDLHYLSPSGCTFWGKKQWSRKKVILWQVATLIGAPVIIALIAGVAIPGVVIGVPIWAGRRIFKKYNKPDNSKTKRNILVTLGVFGSIIASPIIAALAVGIGVPILLAYVYGVIPISLCRTGGCGVGTRNDMLNGDSPNIDNFLPFSLREVAIARAILNDTQSVMTHPTIGGDSNSLSNSVVQLVDDRSNESTKALPGTGAVSLCESLAPSNRLEVQAEISDCKSFDIESITISEKSSKTMDSLKALAGSIKDACAVPSIGYNDNICGSNGDSIGRKSSLLSSASDYARSISVDQHVNRAGSPYSDKTVSFFDERVKIDVFLFPVILSDAKQNMAPHEFAEIRLVCKADYLDPQLKIKLHEIKDKLRQILHTGRRRFALKKVQPWNSVKVTFDIPKEAADRLHLLAIQGNVRLIELGILSVEIVGQSNAIVVNSNNNNNNNDNNNVTTTTTTTNPTTTNSKDLSVPSSTIKTPIDCLESTVPPPTTHNFPFDNKSDDHRHKRVKLENDNDQQQQQQQQNYNFPYKSPTTVNLMQPPPPSTIGHPVGHYMPQQTSQIIHRQSTPSHTLTNNYGRIPHPNSISSTHPTYLNSGKPPPPPAPPPPSSNLYQSSSTIDNNNPTLSNGIGNDMHNYHRHDSWSSYGDHSNNYKMKVNGVRSNHYYPQQQQQQLNLSDGPSSSNMYCTQQQTQYDMRRCETNIPQMTTSTTNIQNSYDGSSTGLSS</sequence>
<evidence type="ECO:0000256" key="6">
    <source>
        <dbReference type="ARBA" id="ARBA00022737"/>
    </source>
</evidence>
<dbReference type="Gene3D" id="2.20.25.20">
    <property type="match status" value="1"/>
</dbReference>
<evidence type="ECO:0000256" key="8">
    <source>
        <dbReference type="ARBA" id="ARBA00022786"/>
    </source>
</evidence>
<dbReference type="Pfam" id="PF13820">
    <property type="entry name" value="NCOA6_TRADD-N"/>
    <property type="match status" value="1"/>
</dbReference>
<evidence type="ECO:0000313" key="17">
    <source>
        <dbReference type="Proteomes" id="UP000663832"/>
    </source>
</evidence>
<dbReference type="EMBL" id="CAJNOI010000047">
    <property type="protein sequence ID" value="CAF0936223.1"/>
    <property type="molecule type" value="Genomic_DNA"/>
</dbReference>
<evidence type="ECO:0000256" key="7">
    <source>
        <dbReference type="ARBA" id="ARBA00022771"/>
    </source>
</evidence>
<dbReference type="FunFam" id="3.30.40.10:FF:000424">
    <property type="entry name" value="RBR-type E3 ubiquitin transferase"/>
    <property type="match status" value="1"/>
</dbReference>
<keyword evidence="17" id="KW-1185">Reference proteome</keyword>
<dbReference type="InterPro" id="IPR002867">
    <property type="entry name" value="IBR_dom"/>
</dbReference>
<evidence type="ECO:0000256" key="10">
    <source>
        <dbReference type="PROSITE-ProRule" id="PRU00175"/>
    </source>
</evidence>
<dbReference type="Gene3D" id="1.20.120.1750">
    <property type="match status" value="1"/>
</dbReference>
<dbReference type="AlphaFoldDB" id="A0A814C7B6"/>
<feature type="region of interest" description="Disordered" evidence="11">
    <location>
        <begin position="1087"/>
        <end position="1106"/>
    </location>
</feature>
<dbReference type="PROSITE" id="PS50089">
    <property type="entry name" value="ZF_RING_2"/>
    <property type="match status" value="1"/>
</dbReference>
<keyword evidence="8" id="KW-0833">Ubl conjugation pathway</keyword>
<dbReference type="GO" id="GO:0061630">
    <property type="term" value="F:ubiquitin protein ligase activity"/>
    <property type="evidence" value="ECO:0007669"/>
    <property type="project" value="UniProtKB-EC"/>
</dbReference>
<dbReference type="PROSITE" id="PS00518">
    <property type="entry name" value="ZF_RING_1"/>
    <property type="match status" value="1"/>
</dbReference>
<organism evidence="15 18">
    <name type="scientific">Adineta steineri</name>
    <dbReference type="NCBI Taxonomy" id="433720"/>
    <lineage>
        <taxon>Eukaryota</taxon>
        <taxon>Metazoa</taxon>
        <taxon>Spiralia</taxon>
        <taxon>Gnathifera</taxon>
        <taxon>Rotifera</taxon>
        <taxon>Eurotatoria</taxon>
        <taxon>Bdelloidea</taxon>
        <taxon>Adinetida</taxon>
        <taxon>Adinetidae</taxon>
        <taxon>Adineta</taxon>
    </lineage>
</organism>
<feature type="region of interest" description="Disordered" evidence="11">
    <location>
        <begin position="1"/>
        <end position="34"/>
    </location>
</feature>